<organism evidence="2 3">
    <name type="scientific">Richelia intracellularis HH01</name>
    <dbReference type="NCBI Taxonomy" id="1165094"/>
    <lineage>
        <taxon>Bacteria</taxon>
        <taxon>Bacillati</taxon>
        <taxon>Cyanobacteriota</taxon>
        <taxon>Cyanophyceae</taxon>
        <taxon>Nostocales</taxon>
        <taxon>Nostocaceae</taxon>
        <taxon>Richelia</taxon>
    </lineage>
</organism>
<dbReference type="AlphaFoldDB" id="M1WS61"/>
<evidence type="ECO:0000313" key="3">
    <source>
        <dbReference type="Proteomes" id="UP000053051"/>
    </source>
</evidence>
<dbReference type="InterPro" id="IPR003514">
    <property type="entry name" value="Microviridae_protein_F"/>
</dbReference>
<dbReference type="InterPro" id="IPR016184">
    <property type="entry name" value="Capsid/spike_ssDNA_virus"/>
</dbReference>
<sequence>MTSGESGLLADLSQATSATINAIRNSFQIQRLLERDARGGTRYTEIVRSHFGVISPDARLQRPEYLGGGSAPITVNPIAQTSASTVTGSDTPLGALGAVGTGLANGHGFSTSFTEHGVILGLASVRADLTYQQGLHRMWSRQTRYDFYFPVFAHLGEQAVLNKEIYCDGTANDSGVFGYQERWAEYRYKPSQVTGLMRSTSSGTLDAWHLAQNLVHCQPLTRRLLRIHLQ</sequence>
<dbReference type="EMBL" id="CAIY01000041">
    <property type="protein sequence ID" value="CCH67259.1"/>
    <property type="molecule type" value="Genomic_DNA"/>
</dbReference>
<dbReference type="Gene3D" id="2.60.169.10">
    <property type="entry name" value="Microviridae F protein"/>
    <property type="match status" value="1"/>
</dbReference>
<evidence type="ECO:0000313" key="2">
    <source>
        <dbReference type="EMBL" id="CCH67259.1"/>
    </source>
</evidence>
<name>M1WS61_9NOST</name>
<evidence type="ECO:0000256" key="1">
    <source>
        <dbReference type="ARBA" id="ARBA00009963"/>
    </source>
</evidence>
<dbReference type="GO" id="GO:0005198">
    <property type="term" value="F:structural molecule activity"/>
    <property type="evidence" value="ECO:0007669"/>
    <property type="project" value="InterPro"/>
</dbReference>
<dbReference type="InterPro" id="IPR037002">
    <property type="entry name" value="Microviridae_protein_F_sf"/>
</dbReference>
<protein>
    <submittedName>
        <fullName evidence="2">Capsid protein</fullName>
    </submittedName>
</protein>
<comment type="caution">
    <text evidence="2">The sequence shown here is derived from an EMBL/GenBank/DDBJ whole genome shotgun (WGS) entry which is preliminary data.</text>
</comment>
<reference evidence="3" key="2">
    <citation type="submission" date="2016-01" db="EMBL/GenBank/DDBJ databases">
        <title>Diatom-associated endosymboitic cyanobacterium lacks core nitrogen metabolism enzymes.</title>
        <authorList>
            <person name="Hilton J.A."/>
            <person name="Foster R.A."/>
            <person name="Tripp H.J."/>
            <person name="Carter B.J."/>
            <person name="Zehr J.P."/>
            <person name="Villareal T.A."/>
        </authorList>
    </citation>
    <scope>NUCLEOTIDE SEQUENCE [LARGE SCALE GENOMIC DNA]</scope>
    <source>
        <strain evidence="3">HH01</strain>
    </source>
</reference>
<dbReference type="Pfam" id="PF02305">
    <property type="entry name" value="Phage_F"/>
    <property type="match status" value="1"/>
</dbReference>
<comment type="similarity">
    <text evidence="1">Belongs to the microviridae F protein family.</text>
</comment>
<keyword evidence="3" id="KW-1185">Reference proteome</keyword>
<accession>M1WS61</accession>
<reference evidence="2 3" key="1">
    <citation type="submission" date="2012-05" db="EMBL/GenBank/DDBJ databases">
        <authorList>
            <person name="Hilton J."/>
        </authorList>
    </citation>
    <scope>NUCLEOTIDE SEQUENCE [LARGE SCALE GENOMIC DNA]</scope>
    <source>
        <strain evidence="2 3">HH01</strain>
    </source>
</reference>
<proteinExistence type="inferred from homology"/>
<dbReference type="SUPFAM" id="SSF88645">
    <property type="entry name" value="ssDNA viruses"/>
    <property type="match status" value="1"/>
</dbReference>
<dbReference type="Proteomes" id="UP000053051">
    <property type="component" value="Unassembled WGS sequence"/>
</dbReference>
<gene>
    <name evidence="2" type="ORF">RINTHH_11040</name>
</gene>